<dbReference type="Gene3D" id="3.90.1320.10">
    <property type="entry name" value="Outer-capsid protein sigma 3, large lobe"/>
    <property type="match status" value="1"/>
</dbReference>
<dbReference type="InterPro" id="IPR004314">
    <property type="entry name" value="Neprosin"/>
</dbReference>
<evidence type="ECO:0000256" key="1">
    <source>
        <dbReference type="SAM" id="Phobius"/>
    </source>
</evidence>
<feature type="domain" description="Neprosin PEP catalytic" evidence="2">
    <location>
        <begin position="1"/>
        <end position="235"/>
    </location>
</feature>
<keyword evidence="1" id="KW-1133">Transmembrane helix</keyword>
<accession>A0AAU9RUK9</accession>
<feature type="transmembrane region" description="Helical" evidence="1">
    <location>
        <begin position="238"/>
        <end position="255"/>
    </location>
</feature>
<dbReference type="InterPro" id="IPR053168">
    <property type="entry name" value="Glutamic_endopeptidase"/>
</dbReference>
<dbReference type="EMBL" id="OU466858">
    <property type="protein sequence ID" value="CAH2048243.1"/>
    <property type="molecule type" value="Genomic_DNA"/>
</dbReference>
<reference evidence="3 4" key="1">
    <citation type="submission" date="2022-03" db="EMBL/GenBank/DDBJ databases">
        <authorList>
            <person name="Nunn A."/>
            <person name="Chopra R."/>
            <person name="Nunn A."/>
            <person name="Contreras Garrido A."/>
        </authorList>
    </citation>
    <scope>NUCLEOTIDE SEQUENCE [LARGE SCALE GENOMIC DNA]</scope>
</reference>
<dbReference type="Pfam" id="PF03080">
    <property type="entry name" value="Neprosin"/>
    <property type="match status" value="1"/>
</dbReference>
<dbReference type="AlphaFoldDB" id="A0AAU9RUK9"/>
<protein>
    <recommendedName>
        <fullName evidence="2">Neprosin PEP catalytic domain-containing protein</fullName>
    </recommendedName>
</protein>
<keyword evidence="4" id="KW-1185">Reference proteome</keyword>
<keyword evidence="1" id="KW-0472">Membrane</keyword>
<feature type="non-terminal residue" evidence="3">
    <location>
        <position position="256"/>
    </location>
</feature>
<organism evidence="3 4">
    <name type="scientific">Thlaspi arvense</name>
    <name type="common">Field penny-cress</name>
    <dbReference type="NCBI Taxonomy" id="13288"/>
    <lineage>
        <taxon>Eukaryota</taxon>
        <taxon>Viridiplantae</taxon>
        <taxon>Streptophyta</taxon>
        <taxon>Embryophyta</taxon>
        <taxon>Tracheophyta</taxon>
        <taxon>Spermatophyta</taxon>
        <taxon>Magnoliopsida</taxon>
        <taxon>eudicotyledons</taxon>
        <taxon>Gunneridae</taxon>
        <taxon>Pentapetalae</taxon>
        <taxon>rosids</taxon>
        <taxon>malvids</taxon>
        <taxon>Brassicales</taxon>
        <taxon>Brassicaceae</taxon>
        <taxon>Thlaspideae</taxon>
        <taxon>Thlaspi</taxon>
    </lineage>
</organism>
<evidence type="ECO:0000313" key="3">
    <source>
        <dbReference type="EMBL" id="CAH2048243.1"/>
    </source>
</evidence>
<sequence length="256" mass="29813">MRLRHMETRPPKIYGTKARMRVWQLKAQKDAGEFSLGQIWLVCPHIYLDDQPRVFNFWTRDAYKIHKCYNLHHCPGFIKTSQKVFIGGAISPMSIFPGAQTELTIQIWKDSKLRLWRLGVWFSNSTVVESVGYWLTKIFTQLIEYAEEVQWCGEITNGNISRQHTTTQMGSGYFPDSGFCTAAYMCDLEIAGIIGDFQPVYDLRLRATNPKYYNVKKVNDTCFFFGGPEYARGVSFRVELVILHFIFLFYFLAYII</sequence>
<gene>
    <name evidence="3" type="ORF">TAV2_LOCUS7904</name>
</gene>
<dbReference type="PANTHER" id="PTHR31589:SF222">
    <property type="entry name" value="RRM DOMAIN-CONTAINING PROTEIN"/>
    <property type="match status" value="1"/>
</dbReference>
<dbReference type="Proteomes" id="UP000836841">
    <property type="component" value="Chromosome 2"/>
</dbReference>
<evidence type="ECO:0000313" key="4">
    <source>
        <dbReference type="Proteomes" id="UP000836841"/>
    </source>
</evidence>
<proteinExistence type="predicted"/>
<dbReference type="PROSITE" id="PS52045">
    <property type="entry name" value="NEPROSIN_PEP_CD"/>
    <property type="match status" value="1"/>
</dbReference>
<name>A0AAU9RUK9_THLAR</name>
<dbReference type="PANTHER" id="PTHR31589">
    <property type="entry name" value="PROTEIN, PUTATIVE (DUF239)-RELATED-RELATED"/>
    <property type="match status" value="1"/>
</dbReference>
<keyword evidence="1" id="KW-0812">Transmembrane</keyword>
<evidence type="ECO:0000259" key="2">
    <source>
        <dbReference type="PROSITE" id="PS52045"/>
    </source>
</evidence>